<name>A0ABM3FIP6_NEOLC</name>
<sequence length="233" mass="26500">MTELLLDPSIRSWVFLPLVVITLLVGVLRHYASLCLSTGREVKFIEVESGEVLRRIQLLRRNGDLLPRVSFIARKLYLSDVVESFLRAEKRKSLQREANAPRMIDPAVFSEMIKCNLTNVLPMVLVGGWINWTFSGFVTTKVPFPLTHGFKTMLQRGVELHSLDASWVSSASWYFLNVVGLKSVYYLMLGEDNLADGLSLTQEQTSATSSPFVAAYKGERRALFLLDHNWRFK</sequence>
<feature type="transmembrane region" description="Helical" evidence="8">
    <location>
        <begin position="12"/>
        <end position="32"/>
    </location>
</feature>
<dbReference type="Pfam" id="PF01956">
    <property type="entry name" value="EMC3_TMCO1"/>
    <property type="match status" value="1"/>
</dbReference>
<evidence type="ECO:0000256" key="8">
    <source>
        <dbReference type="SAM" id="Phobius"/>
    </source>
</evidence>
<evidence type="ECO:0000313" key="10">
    <source>
        <dbReference type="RefSeq" id="XP_046587892.1"/>
    </source>
</evidence>
<organism evidence="9 10">
    <name type="scientific">Neodiprion lecontei</name>
    <name type="common">Redheaded pine sawfly</name>
    <dbReference type="NCBI Taxonomy" id="441921"/>
    <lineage>
        <taxon>Eukaryota</taxon>
        <taxon>Metazoa</taxon>
        <taxon>Ecdysozoa</taxon>
        <taxon>Arthropoda</taxon>
        <taxon>Hexapoda</taxon>
        <taxon>Insecta</taxon>
        <taxon>Pterygota</taxon>
        <taxon>Neoptera</taxon>
        <taxon>Endopterygota</taxon>
        <taxon>Hymenoptera</taxon>
        <taxon>Tenthredinoidea</taxon>
        <taxon>Diprionidae</taxon>
        <taxon>Diprioninae</taxon>
        <taxon>Neodiprion</taxon>
    </lineage>
</organism>
<dbReference type="InterPro" id="IPR002809">
    <property type="entry name" value="EMC3/TMCO1"/>
</dbReference>
<comment type="similarity">
    <text evidence="2 7">Belongs to the EMC3 family.</text>
</comment>
<dbReference type="InterPro" id="IPR008568">
    <property type="entry name" value="EMC3"/>
</dbReference>
<proteinExistence type="inferred from homology"/>
<protein>
    <recommendedName>
        <fullName evidence="3 7">ER membrane protein complex subunit 3</fullName>
    </recommendedName>
</protein>
<evidence type="ECO:0000256" key="7">
    <source>
        <dbReference type="PIRNR" id="PIRNR010045"/>
    </source>
</evidence>
<comment type="subcellular location">
    <subcellularLocation>
        <location evidence="1">Membrane</location>
        <topology evidence="1">Multi-pass membrane protein</topology>
    </subcellularLocation>
</comment>
<evidence type="ECO:0000256" key="5">
    <source>
        <dbReference type="ARBA" id="ARBA00022989"/>
    </source>
</evidence>
<dbReference type="Proteomes" id="UP000829291">
    <property type="component" value="Chromosome 2"/>
</dbReference>
<dbReference type="PANTHER" id="PTHR13116">
    <property type="entry name" value="ER MEMBRANE PROTEIN COMPLEX SUBUNIT 3"/>
    <property type="match status" value="1"/>
</dbReference>
<dbReference type="SMART" id="SM01415">
    <property type="entry name" value="DUF106"/>
    <property type="match status" value="1"/>
</dbReference>
<keyword evidence="9" id="KW-1185">Reference proteome</keyword>
<gene>
    <name evidence="10" type="primary">LOC107225968</name>
</gene>
<evidence type="ECO:0000256" key="4">
    <source>
        <dbReference type="ARBA" id="ARBA00022692"/>
    </source>
</evidence>
<evidence type="ECO:0000256" key="3">
    <source>
        <dbReference type="ARBA" id="ARBA00020822"/>
    </source>
</evidence>
<dbReference type="PIRSF" id="PIRSF010045">
    <property type="entry name" value="DUF850_TM_euk"/>
    <property type="match status" value="1"/>
</dbReference>
<dbReference type="GeneID" id="107225968"/>
<dbReference type="RefSeq" id="XP_046587892.1">
    <property type="nucleotide sequence ID" value="XM_046731936.1"/>
</dbReference>
<dbReference type="PANTHER" id="PTHR13116:SF5">
    <property type="entry name" value="ER MEMBRANE PROTEIN COMPLEX SUBUNIT 3"/>
    <property type="match status" value="1"/>
</dbReference>
<evidence type="ECO:0000256" key="2">
    <source>
        <dbReference type="ARBA" id="ARBA00005376"/>
    </source>
</evidence>
<keyword evidence="5 8" id="KW-1133">Transmembrane helix</keyword>
<keyword evidence="4 8" id="KW-0812">Transmembrane</keyword>
<evidence type="ECO:0000256" key="1">
    <source>
        <dbReference type="ARBA" id="ARBA00004141"/>
    </source>
</evidence>
<accession>A0ABM3FIP6</accession>
<evidence type="ECO:0000256" key="6">
    <source>
        <dbReference type="ARBA" id="ARBA00023136"/>
    </source>
</evidence>
<reference evidence="10" key="1">
    <citation type="submission" date="2025-08" db="UniProtKB">
        <authorList>
            <consortium name="RefSeq"/>
        </authorList>
    </citation>
    <scope>IDENTIFICATION</scope>
    <source>
        <tissue evidence="10">Thorax and Abdomen</tissue>
    </source>
</reference>
<keyword evidence="6 8" id="KW-0472">Membrane</keyword>
<evidence type="ECO:0000313" key="9">
    <source>
        <dbReference type="Proteomes" id="UP000829291"/>
    </source>
</evidence>